<evidence type="ECO:0000313" key="4">
    <source>
        <dbReference type="EMBL" id="GGI06746.1"/>
    </source>
</evidence>
<comment type="similarity">
    <text evidence="3">Belongs to the gas vesicle GvpF/GvpL family.</text>
</comment>
<dbReference type="Proteomes" id="UP000632535">
    <property type="component" value="Unassembled WGS sequence"/>
</dbReference>
<organism evidence="4 5">
    <name type="scientific">Isoptericola cucumis</name>
    <dbReference type="NCBI Taxonomy" id="1776856"/>
    <lineage>
        <taxon>Bacteria</taxon>
        <taxon>Bacillati</taxon>
        <taxon>Actinomycetota</taxon>
        <taxon>Actinomycetes</taxon>
        <taxon>Micrococcales</taxon>
        <taxon>Promicromonosporaceae</taxon>
        <taxon>Isoptericola</taxon>
    </lineage>
</organism>
<evidence type="ECO:0000313" key="5">
    <source>
        <dbReference type="Proteomes" id="UP000632535"/>
    </source>
</evidence>
<keyword evidence="5" id="KW-1185">Reference proteome</keyword>
<dbReference type="Pfam" id="PF06386">
    <property type="entry name" value="GvpL_GvpF"/>
    <property type="match status" value="1"/>
</dbReference>
<dbReference type="EMBL" id="BMDG01000004">
    <property type="protein sequence ID" value="GGI06746.1"/>
    <property type="molecule type" value="Genomic_DNA"/>
</dbReference>
<dbReference type="RefSeq" id="WP_188522844.1">
    <property type="nucleotide sequence ID" value="NZ_BMDG01000004.1"/>
</dbReference>
<evidence type="ECO:0000256" key="1">
    <source>
        <dbReference type="ARBA" id="ARBA00022987"/>
    </source>
</evidence>
<dbReference type="InterPro" id="IPR009430">
    <property type="entry name" value="GvpL/GvpF"/>
</dbReference>
<accession>A0ABQ2B6W6</accession>
<gene>
    <name evidence="4" type="ORF">GCM10007368_12700</name>
</gene>
<sequence length="261" mass="28065">MTDTADADSGSVLTVEAGQACFVYGIVPAATRLPEDLAGLAGHPPQLLRHGDVAALVDVVDVDRGWGTRGDLLTYSHVVDAVAAGGQPVLPARFGSVLASTDEVTAELLEPNHEEFTALLDGLRGRSQYTLRVRYQPDVALAEVVAERADIAALREETRDQPEEVTYHARIRLGELVSDALAQKRSRDAEPIIDVVTAPAVDFRVRELAGKDDVVEVALLMDQAAVPALEKAAEAIAEQGHDRMRMQLRGPSAPYDFVPEV</sequence>
<reference evidence="5" key="1">
    <citation type="journal article" date="2019" name="Int. J. Syst. Evol. Microbiol.">
        <title>The Global Catalogue of Microorganisms (GCM) 10K type strain sequencing project: providing services to taxonomists for standard genome sequencing and annotation.</title>
        <authorList>
            <consortium name="The Broad Institute Genomics Platform"/>
            <consortium name="The Broad Institute Genome Sequencing Center for Infectious Disease"/>
            <person name="Wu L."/>
            <person name="Ma J."/>
        </authorList>
    </citation>
    <scope>NUCLEOTIDE SEQUENCE [LARGE SCALE GENOMIC DNA]</scope>
    <source>
        <strain evidence="5">CCM 8653</strain>
    </source>
</reference>
<protein>
    <recommendedName>
        <fullName evidence="6">Gas vesicle synthesis GvpLGvpF</fullName>
    </recommendedName>
</protein>
<keyword evidence="1" id="KW-0304">Gas vesicle</keyword>
<proteinExistence type="inferred from homology"/>
<dbReference type="PANTHER" id="PTHR36852:SF1">
    <property type="entry name" value="PROTEIN GVPL 2"/>
    <property type="match status" value="1"/>
</dbReference>
<evidence type="ECO:0008006" key="6">
    <source>
        <dbReference type="Google" id="ProtNLM"/>
    </source>
</evidence>
<comment type="caution">
    <text evidence="4">The sequence shown here is derived from an EMBL/GenBank/DDBJ whole genome shotgun (WGS) entry which is preliminary data.</text>
</comment>
<evidence type="ECO:0000256" key="2">
    <source>
        <dbReference type="ARBA" id="ARBA00035108"/>
    </source>
</evidence>
<evidence type="ECO:0000256" key="3">
    <source>
        <dbReference type="ARBA" id="ARBA00035643"/>
    </source>
</evidence>
<dbReference type="PANTHER" id="PTHR36852">
    <property type="entry name" value="PROTEIN GVPL 2"/>
    <property type="match status" value="1"/>
</dbReference>
<comment type="subcellular location">
    <subcellularLocation>
        <location evidence="2">Gas vesicle</location>
    </subcellularLocation>
</comment>
<name>A0ABQ2B6W6_9MICO</name>